<reference evidence="7 8" key="1">
    <citation type="submission" date="2017-10" db="EMBL/GenBank/DDBJ databases">
        <title>Whole genome of Pedobacter ginsengisoli T01R-27 isolated from tomato rhizosphere.</title>
        <authorList>
            <person name="Weon H.-Y."/>
            <person name="Lee S.A."/>
            <person name="Sang M.K."/>
            <person name="Song J."/>
        </authorList>
    </citation>
    <scope>NUCLEOTIDE SEQUENCE [LARGE SCALE GENOMIC DNA]</scope>
    <source>
        <strain evidence="7 8">T01R-27</strain>
    </source>
</reference>
<dbReference type="InterPro" id="IPR004839">
    <property type="entry name" value="Aminotransferase_I/II_large"/>
</dbReference>
<evidence type="ECO:0000256" key="3">
    <source>
        <dbReference type="ARBA" id="ARBA00022576"/>
    </source>
</evidence>
<dbReference type="PANTHER" id="PTHR46383">
    <property type="entry name" value="ASPARTATE AMINOTRANSFERASE"/>
    <property type="match status" value="1"/>
</dbReference>
<evidence type="ECO:0000256" key="5">
    <source>
        <dbReference type="ARBA" id="ARBA00022898"/>
    </source>
</evidence>
<dbReference type="Gene3D" id="3.40.640.10">
    <property type="entry name" value="Type I PLP-dependent aspartate aminotransferase-like (Major domain)"/>
    <property type="match status" value="1"/>
</dbReference>
<protein>
    <submittedName>
        <fullName evidence="7">Aminotransferase</fullName>
    </submittedName>
</protein>
<gene>
    <name evidence="7" type="ORF">CPT03_18105</name>
</gene>
<proteinExistence type="inferred from homology"/>
<dbReference type="Proteomes" id="UP000223749">
    <property type="component" value="Chromosome"/>
</dbReference>
<name>A0A2D1U9E8_9SPHI</name>
<dbReference type="GO" id="GO:0006520">
    <property type="term" value="P:amino acid metabolic process"/>
    <property type="evidence" value="ECO:0007669"/>
    <property type="project" value="InterPro"/>
</dbReference>
<evidence type="ECO:0000256" key="4">
    <source>
        <dbReference type="ARBA" id="ARBA00022679"/>
    </source>
</evidence>
<dbReference type="Pfam" id="PF00155">
    <property type="entry name" value="Aminotran_1_2"/>
    <property type="match status" value="1"/>
</dbReference>
<evidence type="ECO:0000259" key="6">
    <source>
        <dbReference type="Pfam" id="PF00155"/>
    </source>
</evidence>
<organism evidence="7 8">
    <name type="scientific">Pedobacter ginsengisoli</name>
    <dbReference type="NCBI Taxonomy" id="363852"/>
    <lineage>
        <taxon>Bacteria</taxon>
        <taxon>Pseudomonadati</taxon>
        <taxon>Bacteroidota</taxon>
        <taxon>Sphingobacteriia</taxon>
        <taxon>Sphingobacteriales</taxon>
        <taxon>Sphingobacteriaceae</taxon>
        <taxon>Pedobacter</taxon>
    </lineage>
</organism>
<evidence type="ECO:0000313" key="8">
    <source>
        <dbReference type="Proteomes" id="UP000223749"/>
    </source>
</evidence>
<keyword evidence="3 7" id="KW-0032">Aminotransferase</keyword>
<keyword evidence="8" id="KW-1185">Reference proteome</keyword>
<dbReference type="PANTHER" id="PTHR46383:SF1">
    <property type="entry name" value="ASPARTATE AMINOTRANSFERASE"/>
    <property type="match status" value="1"/>
</dbReference>
<dbReference type="AlphaFoldDB" id="A0A2D1U9E8"/>
<evidence type="ECO:0000256" key="1">
    <source>
        <dbReference type="ARBA" id="ARBA00001933"/>
    </source>
</evidence>
<dbReference type="InterPro" id="IPR015422">
    <property type="entry name" value="PyrdxlP-dep_Trfase_small"/>
</dbReference>
<dbReference type="InterPro" id="IPR015421">
    <property type="entry name" value="PyrdxlP-dep_Trfase_major"/>
</dbReference>
<dbReference type="Gene3D" id="3.90.1150.10">
    <property type="entry name" value="Aspartate Aminotransferase, domain 1"/>
    <property type="match status" value="1"/>
</dbReference>
<feature type="domain" description="Aminotransferase class I/classII large" evidence="6">
    <location>
        <begin position="32"/>
        <end position="406"/>
    </location>
</feature>
<keyword evidence="4 7" id="KW-0808">Transferase</keyword>
<dbReference type="OrthoDB" id="9813612at2"/>
<dbReference type="KEGG" id="pgs:CPT03_18105"/>
<evidence type="ECO:0000313" key="7">
    <source>
        <dbReference type="EMBL" id="ATP58239.1"/>
    </source>
</evidence>
<dbReference type="InterPro" id="IPR015424">
    <property type="entry name" value="PyrdxlP-dep_Trfase"/>
</dbReference>
<dbReference type="EMBL" id="CP024091">
    <property type="protein sequence ID" value="ATP58239.1"/>
    <property type="molecule type" value="Genomic_DNA"/>
</dbReference>
<dbReference type="InterPro" id="IPR050596">
    <property type="entry name" value="AspAT/PAT-like"/>
</dbReference>
<dbReference type="CDD" id="cd00609">
    <property type="entry name" value="AAT_like"/>
    <property type="match status" value="1"/>
</dbReference>
<keyword evidence="5" id="KW-0663">Pyridoxal phosphate</keyword>
<dbReference type="SUPFAM" id="SSF53383">
    <property type="entry name" value="PLP-dependent transferases"/>
    <property type="match status" value="1"/>
</dbReference>
<dbReference type="GO" id="GO:0008483">
    <property type="term" value="F:transaminase activity"/>
    <property type="evidence" value="ECO:0007669"/>
    <property type="project" value="UniProtKB-KW"/>
</dbReference>
<accession>A0A2D1U9E8</accession>
<evidence type="ECO:0000256" key="2">
    <source>
        <dbReference type="ARBA" id="ARBA00007441"/>
    </source>
</evidence>
<dbReference type="RefSeq" id="WP_099440142.1">
    <property type="nucleotide sequence ID" value="NZ_CP024091.1"/>
</dbReference>
<dbReference type="GO" id="GO:0030170">
    <property type="term" value="F:pyridoxal phosphate binding"/>
    <property type="evidence" value="ECO:0007669"/>
    <property type="project" value="InterPro"/>
</dbReference>
<comment type="similarity">
    <text evidence="2">Belongs to the class-I pyridoxal-phosphate-dependent aminotransferase family.</text>
</comment>
<sequence length="417" mass="46026">MKVSVLANTLIGSEIIKIGNEVNDMKRKGAQIANLTIGDFDPSIFPIPAELKEEIIDAYHHNHTNYPPADGILPLRETVVEILRDRYSLNYSVSDILVAGGSRPLIYATYLALIDPGDKVIYPAPSWNNNHYCHLSSAQGVPVVTTVENNFMPTAAQLKPHLKGATLLALCSPLNPTGTMFTQEQLEEICEVVIEENKSRGADEKPLYILYDQIYSLLTFGREHVNPVSLRPELKEYVIYIDGISKCLSATGVRVGWAFGPEEIISKMKALLGHIGAWAPKAEQVAVAKYFKNKELVDGFLDSFKKQVQVSLDELHNGFQQLKSEGFNVDSVVPMGAIYLTLKIDYIGKTTPSGSLLKNSADVNFYLIKEAQAALVPFSAFGNDESMAWFRASVGGCSLQDIKDMMPRIKTALSKLK</sequence>
<comment type="cofactor">
    <cofactor evidence="1">
        <name>pyridoxal 5'-phosphate</name>
        <dbReference type="ChEBI" id="CHEBI:597326"/>
    </cofactor>
</comment>